<evidence type="ECO:0000313" key="4">
    <source>
        <dbReference type="Proteomes" id="UP000000438"/>
    </source>
</evidence>
<dbReference type="HOGENOM" id="CLU_1101000_0_0_2"/>
<dbReference type="RefSeq" id="WP_011178299.1">
    <property type="nucleotide sequence ID" value="NZ_FWYE01000002.1"/>
</dbReference>
<evidence type="ECO:0000313" key="2">
    <source>
        <dbReference type="EMBL" id="AAT44083.1"/>
    </source>
</evidence>
<dbReference type="STRING" id="263820.PTO1498"/>
<dbReference type="GO" id="GO:0005886">
    <property type="term" value="C:plasma membrane"/>
    <property type="evidence" value="ECO:0007669"/>
    <property type="project" value="UniProtKB-SubCell"/>
</dbReference>
<dbReference type="PaxDb" id="263820-PTO1498"/>
<dbReference type="AlphaFoldDB" id="Q6KYW9"/>
<proteinExistence type="predicted"/>
<keyword evidence="1" id="KW-1133">Transmembrane helix</keyword>
<dbReference type="Proteomes" id="UP000000438">
    <property type="component" value="Chromosome"/>
</dbReference>
<feature type="transmembrane region" description="Helical" evidence="1">
    <location>
        <begin position="61"/>
        <end position="82"/>
    </location>
</feature>
<feature type="transmembrane region" description="Helical" evidence="1">
    <location>
        <begin position="177"/>
        <end position="201"/>
    </location>
</feature>
<dbReference type="InParanoid" id="Q6KYW9"/>
<keyword evidence="1" id="KW-0812">Transmembrane</keyword>
<dbReference type="TCDB" id="3.A.1.138.1">
    <property type="family name" value="the atp-binding cassette (abc) superfamily"/>
</dbReference>
<feature type="transmembrane region" description="Helical" evidence="1">
    <location>
        <begin position="242"/>
        <end position="264"/>
    </location>
</feature>
<dbReference type="KEGG" id="pto:PTO1498"/>
<dbReference type="EMBL" id="AE017261">
    <property type="protein sequence ID" value="AAT44083.1"/>
    <property type="molecule type" value="Genomic_DNA"/>
</dbReference>
<dbReference type="PANTHER" id="PTHR37305:SF1">
    <property type="entry name" value="MEMBRANE PROTEIN"/>
    <property type="match status" value="1"/>
</dbReference>
<feature type="transmembrane region" description="Helical" evidence="1">
    <location>
        <begin position="146"/>
        <end position="168"/>
    </location>
</feature>
<dbReference type="Pfam" id="PF12679">
    <property type="entry name" value="ABC2_membrane_2"/>
    <property type="match status" value="1"/>
</dbReference>
<dbReference type="eggNOG" id="arCOG03690">
    <property type="taxonomic scope" value="Archaea"/>
</dbReference>
<dbReference type="OrthoDB" id="57122at2157"/>
<reference evidence="3 5" key="3">
    <citation type="submission" date="2017-04" db="EMBL/GenBank/DDBJ databases">
        <authorList>
            <person name="Varghese N."/>
            <person name="Submissions S."/>
        </authorList>
    </citation>
    <scope>NUCLEOTIDE SEQUENCE [LARGE SCALE GENOMIC DNA]</scope>
    <source>
        <strain evidence="3 5">DSM 9789</strain>
    </source>
</reference>
<feature type="transmembrane region" description="Helical" evidence="1">
    <location>
        <begin position="114"/>
        <end position="140"/>
    </location>
</feature>
<keyword evidence="1" id="KW-0472">Membrane</keyword>
<accession>Q6KYW9</accession>
<keyword evidence="5" id="KW-1185">Reference proteome</keyword>
<feature type="transmembrane region" description="Helical" evidence="1">
    <location>
        <begin position="21"/>
        <end position="41"/>
    </location>
</feature>
<evidence type="ECO:0000313" key="5">
    <source>
        <dbReference type="Proteomes" id="UP000192315"/>
    </source>
</evidence>
<dbReference type="GO" id="GO:0140359">
    <property type="term" value="F:ABC-type transporter activity"/>
    <property type="evidence" value="ECO:0007669"/>
    <property type="project" value="InterPro"/>
</dbReference>
<protein>
    <submittedName>
        <fullName evidence="3">ABC-2 type transport system permease protein</fullName>
    </submittedName>
    <submittedName>
        <fullName evidence="2">Multi drug ABC transporter permease protein</fullName>
    </submittedName>
</protein>
<sequence>MGNLYNVYMQYVKNYYRSKSFYLMLTLILVISILMTYFSLKYVNDLPAFLGRNVSFHLKKILFYFIWSFVLINIPVFSSVFFGSPAISSEIENKTAYYIFPLPINRYKLYIGKYLSAFTVTFIIVLIYSSFEVIILHYLFGSIPLSFYYSIGLLAIFIFTILSITFMISSIFNKNTYAYITVFIIYYIVFEAGSLIINLLYKITPIYLLNEAADIVEKVYLNINTSSFVTSPSLAPATNTEIYTSVLIMIIYMIISFVAGIIIFERKEVS</sequence>
<reference evidence="2" key="2">
    <citation type="submission" date="2004-02" db="EMBL/GenBank/DDBJ databases">
        <authorList>
            <person name="Fuetterer O."/>
            <person name="Angelov A."/>
            <person name="Liesegang H."/>
            <person name="Gottschalk G."/>
            <person name="Schleper C."/>
            <person name="Schepers B."/>
            <person name="Dock C."/>
            <person name="Antranikian G."/>
            <person name="Liebl W."/>
        </authorList>
    </citation>
    <scope>NUCLEOTIDE SEQUENCE</scope>
    <source>
        <strain evidence="2">DSM 9790</strain>
    </source>
</reference>
<accession>A0A8G2FWN9</accession>
<evidence type="ECO:0000313" key="3">
    <source>
        <dbReference type="EMBL" id="SMD30848.1"/>
    </source>
</evidence>
<dbReference type="PANTHER" id="PTHR37305">
    <property type="entry name" value="INTEGRAL MEMBRANE PROTEIN-RELATED"/>
    <property type="match status" value="1"/>
</dbReference>
<evidence type="ECO:0000256" key="1">
    <source>
        <dbReference type="SAM" id="Phobius"/>
    </source>
</evidence>
<dbReference type="EMBL" id="FWYE01000002">
    <property type="protein sequence ID" value="SMD30848.1"/>
    <property type="molecule type" value="Genomic_DNA"/>
</dbReference>
<reference evidence="2 4" key="1">
    <citation type="journal article" date="2004" name="Proc. Natl. Acad. Sci. U.S.A.">
        <title>Genome sequence of Picrophilus torridus and its implications for life around pH 0.</title>
        <authorList>
            <person name="Futterer O."/>
            <person name="Angelov A."/>
            <person name="Liesegang H."/>
            <person name="Gottschalk G."/>
            <person name="Schleper C."/>
            <person name="Schepers B."/>
            <person name="Dock C."/>
            <person name="Antranikian G."/>
            <person name="Liebl W."/>
        </authorList>
    </citation>
    <scope>NUCLEOTIDE SEQUENCE [LARGE SCALE GENOMIC DNA]</scope>
    <source>
        <strain evidence="4">ATCC 700027 / DSM 9790 / JCM 10055 / NBRC 100828</strain>
        <strain evidence="2">DSM 9790</strain>
    </source>
</reference>
<gene>
    <name evidence="2" type="ordered locus">PTO1498</name>
    <name evidence="3" type="ORF">SAMN02745355_0762</name>
</gene>
<organism evidence="2 4">
    <name type="scientific">Picrophilus torridus (strain ATCC 700027 / DSM 9790 / JCM 10055 / NBRC 100828 / KAW 2/3)</name>
    <dbReference type="NCBI Taxonomy" id="1122961"/>
    <lineage>
        <taxon>Archaea</taxon>
        <taxon>Methanobacteriati</taxon>
        <taxon>Thermoplasmatota</taxon>
        <taxon>Thermoplasmata</taxon>
        <taxon>Thermoplasmatales</taxon>
        <taxon>Picrophilaceae</taxon>
        <taxon>Picrophilus</taxon>
    </lineage>
</organism>
<name>Q6KYW9_PICTO</name>
<dbReference type="Proteomes" id="UP000192315">
    <property type="component" value="Unassembled WGS sequence"/>
</dbReference>